<evidence type="ECO:0000259" key="8">
    <source>
        <dbReference type="Pfam" id="PF00924"/>
    </source>
</evidence>
<dbReference type="InterPro" id="IPR049278">
    <property type="entry name" value="MS_channel_C"/>
</dbReference>
<dbReference type="OrthoDB" id="9809206at2"/>
<keyword evidence="7" id="KW-0407">Ion channel</keyword>
<feature type="domain" description="Mechanosensitive ion channel MscS C-terminal" evidence="9">
    <location>
        <begin position="183"/>
        <end position="264"/>
    </location>
</feature>
<keyword evidence="4 7" id="KW-0812">Transmembrane</keyword>
<dbReference type="InterPro" id="IPR045275">
    <property type="entry name" value="MscS_archaea/bacteria_type"/>
</dbReference>
<protein>
    <recommendedName>
        <fullName evidence="7">Small-conductance mechanosensitive channel</fullName>
    </recommendedName>
</protein>
<dbReference type="InterPro" id="IPR011014">
    <property type="entry name" value="MscS_channel_TM-2"/>
</dbReference>
<comment type="subcellular location">
    <subcellularLocation>
        <location evidence="7">Cell inner membrane</location>
        <topology evidence="7">Multi-pass membrane protein</topology>
    </subcellularLocation>
    <subcellularLocation>
        <location evidence="1">Cell membrane</location>
        <topology evidence="1">Multi-pass membrane protein</topology>
    </subcellularLocation>
</comment>
<sequence>MEDLLNSGGQFGELVDLAMSMVLVYTPKVLLALVTLVIGLWLINKLTHLTETRLKQRDPTLSKFMSGVLSVLFKVLLFISVASMVGIATTSFIAVLGAAGLAIGLALQGSLSNFAGGVLVLIFKPFRVGDAIEAQGFLGTVVEIQILYTILNTFDGRRVVIPNGDLSNSALTNYSVNETRRCELVIGISYGDDIKKARAIIQRLIDADERALQDPAPLIVVSALADSSVNLSARVWTKAADLWPFNWDMQERIKEAFDAEGITIPFPQRDVHHYQETVSRQEAIGQD</sequence>
<evidence type="ECO:0000256" key="3">
    <source>
        <dbReference type="ARBA" id="ARBA00022475"/>
    </source>
</evidence>
<dbReference type="AlphaFoldDB" id="A0A4P7XJL1"/>
<feature type="transmembrane region" description="Helical" evidence="7">
    <location>
        <begin position="20"/>
        <end position="43"/>
    </location>
</feature>
<dbReference type="InterPro" id="IPR006685">
    <property type="entry name" value="MscS_channel_2nd"/>
</dbReference>
<dbReference type="GO" id="GO:0005886">
    <property type="term" value="C:plasma membrane"/>
    <property type="evidence" value="ECO:0007669"/>
    <property type="project" value="UniProtKB-SubCell"/>
</dbReference>
<dbReference type="SUPFAM" id="SSF82689">
    <property type="entry name" value="Mechanosensitive channel protein MscS (YggB), C-terminal domain"/>
    <property type="match status" value="1"/>
</dbReference>
<comment type="similarity">
    <text evidence="2 7">Belongs to the MscS (TC 1.A.23) family.</text>
</comment>
<evidence type="ECO:0000256" key="2">
    <source>
        <dbReference type="ARBA" id="ARBA00008017"/>
    </source>
</evidence>
<dbReference type="InterPro" id="IPR006686">
    <property type="entry name" value="MscS_channel_CS"/>
</dbReference>
<dbReference type="Pfam" id="PF00924">
    <property type="entry name" value="MS_channel_2nd"/>
    <property type="match status" value="1"/>
</dbReference>
<keyword evidence="11" id="KW-1185">Reference proteome</keyword>
<dbReference type="InterPro" id="IPR023408">
    <property type="entry name" value="MscS_beta-dom_sf"/>
</dbReference>
<dbReference type="GO" id="GO:0008381">
    <property type="term" value="F:mechanosensitive monoatomic ion channel activity"/>
    <property type="evidence" value="ECO:0007669"/>
    <property type="project" value="InterPro"/>
</dbReference>
<gene>
    <name evidence="10" type="ORF">soil367_16095</name>
</gene>
<name>A0A4P7XJL1_9ALTE</name>
<organism evidence="10 11">
    <name type="scientific">Hydrocarboniclastica marina</name>
    <dbReference type="NCBI Taxonomy" id="2259620"/>
    <lineage>
        <taxon>Bacteria</taxon>
        <taxon>Pseudomonadati</taxon>
        <taxon>Pseudomonadota</taxon>
        <taxon>Gammaproteobacteria</taxon>
        <taxon>Alteromonadales</taxon>
        <taxon>Alteromonadaceae</taxon>
        <taxon>Hydrocarboniclastica</taxon>
    </lineage>
</organism>
<evidence type="ECO:0000313" key="10">
    <source>
        <dbReference type="EMBL" id="QCF27329.1"/>
    </source>
</evidence>
<accession>A0A4P7XJL1</accession>
<keyword evidence="6 7" id="KW-0472">Membrane</keyword>
<dbReference type="InterPro" id="IPR011066">
    <property type="entry name" value="MscS_channel_C_sf"/>
</dbReference>
<dbReference type="Gene3D" id="2.30.30.60">
    <property type="match status" value="1"/>
</dbReference>
<keyword evidence="3" id="KW-1003">Cell membrane</keyword>
<dbReference type="Gene3D" id="1.10.287.1260">
    <property type="match status" value="1"/>
</dbReference>
<dbReference type="Pfam" id="PF21082">
    <property type="entry name" value="MS_channel_3rd"/>
    <property type="match status" value="1"/>
</dbReference>
<keyword evidence="7" id="KW-0813">Transport</keyword>
<feature type="transmembrane region" description="Helical" evidence="7">
    <location>
        <begin position="93"/>
        <end position="123"/>
    </location>
</feature>
<comment type="subunit">
    <text evidence="7">Homoheptamer.</text>
</comment>
<feature type="transmembrane region" description="Helical" evidence="7">
    <location>
        <begin position="64"/>
        <end position="87"/>
    </location>
</feature>
<reference evidence="10 11" key="1">
    <citation type="submission" date="2018-07" db="EMBL/GenBank/DDBJ databases">
        <title>Marsedoiliclastica nanhaica gen. nov. sp. nov., a novel marine hydrocarbonoclastic bacterium isolated from an in-situ enriched hydrocarbon-degrading consortium in deep-sea sediment.</title>
        <authorList>
            <person name="Dong C."/>
            <person name="Ma T."/>
            <person name="Liu R."/>
            <person name="Shao Z."/>
        </authorList>
    </citation>
    <scope>NUCLEOTIDE SEQUENCE [LARGE SCALE GENOMIC DNA]</scope>
    <source>
        <strain evidence="11">soil36-7</strain>
    </source>
</reference>
<dbReference type="PANTHER" id="PTHR30221:SF1">
    <property type="entry name" value="SMALL-CONDUCTANCE MECHANOSENSITIVE CHANNEL"/>
    <property type="match status" value="1"/>
</dbReference>
<dbReference type="PANTHER" id="PTHR30221">
    <property type="entry name" value="SMALL-CONDUCTANCE MECHANOSENSITIVE CHANNEL"/>
    <property type="match status" value="1"/>
</dbReference>
<dbReference type="Proteomes" id="UP000298049">
    <property type="component" value="Chromosome"/>
</dbReference>
<dbReference type="Gene3D" id="3.30.70.100">
    <property type="match status" value="1"/>
</dbReference>
<keyword evidence="5 7" id="KW-1133">Transmembrane helix</keyword>
<evidence type="ECO:0000256" key="7">
    <source>
        <dbReference type="RuleBase" id="RU369025"/>
    </source>
</evidence>
<evidence type="ECO:0000313" key="11">
    <source>
        <dbReference type="Proteomes" id="UP000298049"/>
    </source>
</evidence>
<keyword evidence="7" id="KW-0997">Cell inner membrane</keyword>
<dbReference type="InterPro" id="IPR010920">
    <property type="entry name" value="LSM_dom_sf"/>
</dbReference>
<proteinExistence type="inferred from homology"/>
<dbReference type="EMBL" id="CP031093">
    <property type="protein sequence ID" value="QCF27329.1"/>
    <property type="molecule type" value="Genomic_DNA"/>
</dbReference>
<dbReference type="KEGG" id="hmi:soil367_16095"/>
<evidence type="ECO:0000256" key="6">
    <source>
        <dbReference type="ARBA" id="ARBA00023136"/>
    </source>
</evidence>
<comment type="function">
    <text evidence="7">Mechanosensitive channel that participates in the regulation of osmotic pressure changes within the cell, opening in response to stretch forces in the membrane lipid bilayer, without the need for other proteins. Contributes to normal resistance to hypoosmotic shock. Forms an ion channel of 1.0 nanosiemens conductance with a slight preference for anions.</text>
</comment>
<dbReference type="SUPFAM" id="SSF50182">
    <property type="entry name" value="Sm-like ribonucleoproteins"/>
    <property type="match status" value="1"/>
</dbReference>
<dbReference type="SUPFAM" id="SSF82861">
    <property type="entry name" value="Mechanosensitive channel protein MscS (YggB), transmembrane region"/>
    <property type="match status" value="1"/>
</dbReference>
<evidence type="ECO:0000259" key="9">
    <source>
        <dbReference type="Pfam" id="PF21082"/>
    </source>
</evidence>
<comment type="caution">
    <text evidence="7">Lacks conserved residue(s) required for the propagation of feature annotation.</text>
</comment>
<dbReference type="PROSITE" id="PS01246">
    <property type="entry name" value="UPF0003"/>
    <property type="match status" value="1"/>
</dbReference>
<evidence type="ECO:0000256" key="4">
    <source>
        <dbReference type="ARBA" id="ARBA00022692"/>
    </source>
</evidence>
<dbReference type="RefSeq" id="WP_136550040.1">
    <property type="nucleotide sequence ID" value="NZ_CP031093.1"/>
</dbReference>
<evidence type="ECO:0000256" key="5">
    <source>
        <dbReference type="ARBA" id="ARBA00022989"/>
    </source>
</evidence>
<feature type="domain" description="Mechanosensitive ion channel MscS" evidence="8">
    <location>
        <begin position="110"/>
        <end position="175"/>
    </location>
</feature>
<evidence type="ECO:0000256" key="1">
    <source>
        <dbReference type="ARBA" id="ARBA00004651"/>
    </source>
</evidence>
<keyword evidence="7" id="KW-0406">Ion transport</keyword>